<organism evidence="3 4">
    <name type="scientific">Caenorhabditis briggsae</name>
    <dbReference type="NCBI Taxonomy" id="6238"/>
    <lineage>
        <taxon>Eukaryota</taxon>
        <taxon>Metazoa</taxon>
        <taxon>Ecdysozoa</taxon>
        <taxon>Nematoda</taxon>
        <taxon>Chromadorea</taxon>
        <taxon>Rhabditida</taxon>
        <taxon>Rhabditina</taxon>
        <taxon>Rhabditomorpha</taxon>
        <taxon>Rhabditoidea</taxon>
        <taxon>Rhabditidae</taxon>
        <taxon>Peloderinae</taxon>
        <taxon>Caenorhabditis</taxon>
    </lineage>
</organism>
<gene>
    <name evidence="3" type="ORF">L5515_009513</name>
</gene>
<evidence type="ECO:0000313" key="3">
    <source>
        <dbReference type="EMBL" id="UMM37892.1"/>
    </source>
</evidence>
<keyword evidence="1" id="KW-0479">Metal-binding</keyword>
<protein>
    <recommendedName>
        <fullName evidence="2">C2H2-type domain-containing protein</fullName>
    </recommendedName>
</protein>
<evidence type="ECO:0000259" key="2">
    <source>
        <dbReference type="PROSITE" id="PS50157"/>
    </source>
</evidence>
<dbReference type="Proteomes" id="UP000829354">
    <property type="component" value="Chromosome V"/>
</dbReference>
<dbReference type="Gene3D" id="1.10.1130.10">
    <property type="entry name" value="Flavocytochrome C3, Chain A"/>
    <property type="match status" value="1"/>
</dbReference>
<name>A0AAE9FA29_CAEBR</name>
<keyword evidence="4" id="KW-1185">Reference proteome</keyword>
<reference evidence="3 4" key="1">
    <citation type="submission" date="2022-04" db="EMBL/GenBank/DDBJ databases">
        <title>Chromosome-level reference genomes for two strains of Caenorhabditis briggsae: an improved platform for comparative genomics.</title>
        <authorList>
            <person name="Stevens L."/>
            <person name="Andersen E."/>
        </authorList>
    </citation>
    <scope>NUCLEOTIDE SEQUENCE [LARGE SCALE GENOMIC DNA]</scope>
    <source>
        <strain evidence="3">VX34</strain>
        <tissue evidence="3">Whole-organism</tissue>
    </source>
</reference>
<keyword evidence="1" id="KW-0862">Zinc</keyword>
<dbReference type="GO" id="GO:0008270">
    <property type="term" value="F:zinc ion binding"/>
    <property type="evidence" value="ECO:0007669"/>
    <property type="project" value="UniProtKB-KW"/>
</dbReference>
<feature type="domain" description="C2H2-type" evidence="2">
    <location>
        <begin position="163"/>
        <end position="191"/>
    </location>
</feature>
<dbReference type="PROSITE" id="PS00028">
    <property type="entry name" value="ZINC_FINGER_C2H2_1"/>
    <property type="match status" value="1"/>
</dbReference>
<dbReference type="PROSITE" id="PS50157">
    <property type="entry name" value="ZINC_FINGER_C2H2_2"/>
    <property type="match status" value="1"/>
</dbReference>
<dbReference type="InterPro" id="IPR013087">
    <property type="entry name" value="Znf_C2H2_type"/>
</dbReference>
<dbReference type="AlphaFoldDB" id="A0AAE9FA29"/>
<dbReference type="EMBL" id="CP092624">
    <property type="protein sequence ID" value="UMM37892.1"/>
    <property type="molecule type" value="Genomic_DNA"/>
</dbReference>
<sequence length="217" mass="25078">MNVIVVKPSSVYALDKLMKFLVENRLVFTVKCSEPIKVSETPTSSQASENIDFPVANRIREESNLDLQKITQSSEDIEVLAHTFPRKSNFGNRKFTSNNSDNLADNELRIPKEEPIAHSKKKPKNRTVSLNHPTCQLCHKKIPKANEYYRKKHAIFHLKLRTWKCTVCHKFFRMSSSGRAHFSSQHSGTFARLVQKISEKSKKRIDEMKSRCFPRDS</sequence>
<evidence type="ECO:0000313" key="4">
    <source>
        <dbReference type="Proteomes" id="UP000829354"/>
    </source>
</evidence>
<accession>A0AAE9FA29</accession>
<evidence type="ECO:0000256" key="1">
    <source>
        <dbReference type="PROSITE-ProRule" id="PRU00042"/>
    </source>
</evidence>
<proteinExistence type="predicted"/>
<keyword evidence="1" id="KW-0863">Zinc-finger</keyword>